<evidence type="ECO:0000256" key="1">
    <source>
        <dbReference type="SAM" id="Coils"/>
    </source>
</evidence>
<protein>
    <submittedName>
        <fullName evidence="4">NT-type C2 domain</fullName>
    </submittedName>
</protein>
<sequence>MVLGLRSKNKKLDSIRIDYLVHVQEIKPWPPSQSLKSVQSVLLQWENGDQYMGSFSPTSPSLAPDEVAGKIEFNEFFRLPVTLYREKSGKSKTGNAFQKNCLEFSLFELKKDRAFKGQLLGNVIINLADYGILGEAVTLNAPMSCKKSSKNTLQPVMYGKIQPFEKDSSSTSSKASFLSKEASLDRDGRESVSDMANEDDIEEEEIASFTDYEISSHSSRNDFSSALDGQKSSLAQNEETEAETENDTNRVVNEKLGVTLGELSDKMHKSPPVEAQKHLNMSLPSSSSSDLSSGLQNPVDNPASLTTSDASSLINTSKTSVIHNVESSSFLPSKDGGKLIETYQGSSSDDTTDSLADKVSHSDLHLSLGSNEAIAIGSAASGMNNAKIHSQHENANKAEADNDLHTNVVEDKSADMHHAQEEMIPDAKDSLINEIGAKVSEDTFRRRTKLGSETLSFSRRAPALESRRDKLKHMKSVQLAYDSNTISGSLDKSFLLEKAKKPEIPKVAHVSTTISAANKVKETKDMSSSSKQKMLEEQTKEAADTEVGLYANKKETKDESDLKCKVEMLEEELKEAAAVEVSLYAVVAEHGGSTNKVHTPARRLSRFYLHAKASKASTAKAAVSGLLLVSKACGNDVPRLTFWLSNTILLRAILKQALGETTNAAGSCTSGHQGGSSPANKLGKNSFAEGIDDWEDPQTFTTLLGKLEAWIFSRIVESIWWQTLTPPMQSSAAKTGKSSRKTSGRANGLGNQEQGNFSIDLWKKAFKDACERLCPVQAAGHECGCLPILARMVMEQLVGRLDVAMFNAILRESAEDMPTDPVSDPISDPKVLPIPAGRTSFGAGAQLKNAIGNWSRWLTDLFGIDDDDSYEGKNKLEEDVGIEYQTSFKPFPLLNALSDLMMLPMEMLADSSTRKEICPIFGPSLIRRVLSNFVPDEFSPNPIPDAVLEAIDEEESDETAVESLTSFPCAATPMVYSPPLASSLVSIIGEVGSQPLSRSGSSVLRKSYTSDDELEDLDSPVTLLIADNFRQSPTSAKSNLMPEVKGGRNIVRYQLLRQVWKDCE</sequence>
<dbReference type="Pfam" id="PF10358">
    <property type="entry name" value="NT-C2"/>
    <property type="match status" value="1"/>
</dbReference>
<dbReference type="InterPro" id="IPR019448">
    <property type="entry name" value="NT-C2"/>
</dbReference>
<feature type="region of interest" description="Disordered" evidence="2">
    <location>
        <begin position="280"/>
        <end position="309"/>
    </location>
</feature>
<keyword evidence="1" id="KW-0175">Coiled coil</keyword>
<evidence type="ECO:0000256" key="2">
    <source>
        <dbReference type="SAM" id="MobiDB-lite"/>
    </source>
</evidence>
<dbReference type="Proteomes" id="UP001370490">
    <property type="component" value="Unassembled WGS sequence"/>
</dbReference>
<evidence type="ECO:0000259" key="3">
    <source>
        <dbReference type="PROSITE" id="PS51840"/>
    </source>
</evidence>
<feature type="region of interest" description="Disordered" evidence="2">
    <location>
        <begin position="729"/>
        <end position="751"/>
    </location>
</feature>
<feature type="compositionally biased region" description="Basic and acidic residues" evidence="2">
    <location>
        <begin position="182"/>
        <end position="192"/>
    </location>
</feature>
<feature type="region of interest" description="Disordered" evidence="2">
    <location>
        <begin position="219"/>
        <end position="253"/>
    </location>
</feature>
<dbReference type="EMBL" id="JBAMMX010000011">
    <property type="protein sequence ID" value="KAK6930852.1"/>
    <property type="molecule type" value="Genomic_DNA"/>
</dbReference>
<name>A0AAN8VP37_9MAGN</name>
<dbReference type="InterPro" id="IPR021827">
    <property type="entry name" value="Nup186/Nup192/Nup205"/>
</dbReference>
<keyword evidence="5" id="KW-1185">Reference proteome</keyword>
<gene>
    <name evidence="4" type="ORF">RJ641_002645</name>
</gene>
<feature type="coiled-coil region" evidence="1">
    <location>
        <begin position="552"/>
        <end position="579"/>
    </location>
</feature>
<feature type="compositionally biased region" description="Low complexity" evidence="2">
    <location>
        <begin position="169"/>
        <end position="180"/>
    </location>
</feature>
<evidence type="ECO:0000313" key="5">
    <source>
        <dbReference type="Proteomes" id="UP001370490"/>
    </source>
</evidence>
<comment type="caution">
    <text evidence="4">The sequence shown here is derived from an EMBL/GenBank/DDBJ whole genome shotgun (WGS) entry which is preliminary data.</text>
</comment>
<evidence type="ECO:0000313" key="4">
    <source>
        <dbReference type="EMBL" id="KAK6930852.1"/>
    </source>
</evidence>
<feature type="region of interest" description="Disordered" evidence="2">
    <location>
        <begin position="164"/>
        <end position="204"/>
    </location>
</feature>
<feature type="compositionally biased region" description="Low complexity" evidence="2">
    <location>
        <begin position="282"/>
        <end position="295"/>
    </location>
</feature>
<accession>A0AAN8VP37</accession>
<feature type="compositionally biased region" description="Polar residues" evidence="2">
    <location>
        <begin position="296"/>
        <end position="309"/>
    </location>
</feature>
<dbReference type="AlphaFoldDB" id="A0AAN8VP37"/>
<dbReference type="PANTHER" id="PTHR31344:SF13">
    <property type="entry name" value="EEIG1_EHBP1 PROTEIN AMINO-TERMINAL DOMAIN PROTEIN"/>
    <property type="match status" value="1"/>
</dbReference>
<reference evidence="4 5" key="1">
    <citation type="submission" date="2023-12" db="EMBL/GenBank/DDBJ databases">
        <title>A high-quality genome assembly for Dillenia turbinata (Dilleniales).</title>
        <authorList>
            <person name="Chanderbali A."/>
        </authorList>
    </citation>
    <scope>NUCLEOTIDE SEQUENCE [LARGE SCALE GENOMIC DNA]</scope>
    <source>
        <strain evidence="4">LSX21</strain>
        <tissue evidence="4">Leaf</tissue>
    </source>
</reference>
<organism evidence="4 5">
    <name type="scientific">Dillenia turbinata</name>
    <dbReference type="NCBI Taxonomy" id="194707"/>
    <lineage>
        <taxon>Eukaryota</taxon>
        <taxon>Viridiplantae</taxon>
        <taxon>Streptophyta</taxon>
        <taxon>Embryophyta</taxon>
        <taxon>Tracheophyta</taxon>
        <taxon>Spermatophyta</taxon>
        <taxon>Magnoliopsida</taxon>
        <taxon>eudicotyledons</taxon>
        <taxon>Gunneridae</taxon>
        <taxon>Pentapetalae</taxon>
        <taxon>Dilleniales</taxon>
        <taxon>Dilleniaceae</taxon>
        <taxon>Dillenia</taxon>
    </lineage>
</organism>
<dbReference type="PROSITE" id="PS51840">
    <property type="entry name" value="C2_NT"/>
    <property type="match status" value="1"/>
</dbReference>
<dbReference type="PANTHER" id="PTHR31344">
    <property type="entry name" value="NUCLEAR PORE COMPLEX PROTEIN NUP205"/>
    <property type="match status" value="1"/>
</dbReference>
<feature type="domain" description="C2 NT-type" evidence="3">
    <location>
        <begin position="7"/>
        <end position="161"/>
    </location>
</feature>
<dbReference type="GO" id="GO:0005643">
    <property type="term" value="C:nuclear pore"/>
    <property type="evidence" value="ECO:0007669"/>
    <property type="project" value="InterPro"/>
</dbReference>
<proteinExistence type="predicted"/>